<accession>A0A840L742</accession>
<gene>
    <name evidence="1" type="primary">fdhD</name>
    <name evidence="2" type="ORF">HNP55_000533</name>
</gene>
<organism evidence="2 3">
    <name type="scientific">Roseateles oligotrophus</name>
    <dbReference type="NCBI Taxonomy" id="1769250"/>
    <lineage>
        <taxon>Bacteria</taxon>
        <taxon>Pseudomonadati</taxon>
        <taxon>Pseudomonadota</taxon>
        <taxon>Betaproteobacteria</taxon>
        <taxon>Burkholderiales</taxon>
        <taxon>Sphaerotilaceae</taxon>
        <taxon>Roseateles</taxon>
    </lineage>
</organism>
<dbReference type="GO" id="GO:0005737">
    <property type="term" value="C:cytoplasm"/>
    <property type="evidence" value="ECO:0007669"/>
    <property type="project" value="UniProtKB-SubCell"/>
</dbReference>
<evidence type="ECO:0000256" key="1">
    <source>
        <dbReference type="HAMAP-Rule" id="MF_00187"/>
    </source>
</evidence>
<dbReference type="PANTHER" id="PTHR30592">
    <property type="entry name" value="FORMATE DEHYDROGENASE"/>
    <property type="match status" value="1"/>
</dbReference>
<comment type="function">
    <text evidence="1">Required for formate dehydrogenase (FDH) activity. Acts as a sulfur carrier protein that transfers sulfur from IscS to the molybdenum cofactor prior to its insertion into FDH.</text>
</comment>
<dbReference type="InterPro" id="IPR003786">
    <property type="entry name" value="FdhD"/>
</dbReference>
<evidence type="ECO:0000313" key="2">
    <source>
        <dbReference type="EMBL" id="MBB4842038.1"/>
    </source>
</evidence>
<keyword evidence="1" id="KW-0501">Molybdenum cofactor biosynthesis</keyword>
<name>A0A840L742_9BURK</name>
<dbReference type="GO" id="GO:0016783">
    <property type="term" value="F:sulfurtransferase activity"/>
    <property type="evidence" value="ECO:0007669"/>
    <property type="project" value="InterPro"/>
</dbReference>
<dbReference type="HAMAP" id="MF_00187">
    <property type="entry name" value="FdhD"/>
    <property type="match status" value="1"/>
</dbReference>
<dbReference type="Proteomes" id="UP000562027">
    <property type="component" value="Unassembled WGS sequence"/>
</dbReference>
<comment type="subcellular location">
    <subcellularLocation>
        <location evidence="1">Cytoplasm</location>
    </subcellularLocation>
</comment>
<dbReference type="PIRSF" id="PIRSF015626">
    <property type="entry name" value="FdhD"/>
    <property type="match status" value="1"/>
</dbReference>
<comment type="caution">
    <text evidence="1">Lacks conserved residue(s) required for the propagation of feature annotation.</text>
</comment>
<dbReference type="AlphaFoldDB" id="A0A840L742"/>
<keyword evidence="1" id="KW-0963">Cytoplasm</keyword>
<feature type="active site" description="Cysteine persulfide intermediate" evidence="1">
    <location>
        <position position="120"/>
    </location>
</feature>
<dbReference type="EMBL" id="JACHLP010000001">
    <property type="protein sequence ID" value="MBB4842038.1"/>
    <property type="molecule type" value="Genomic_DNA"/>
</dbReference>
<evidence type="ECO:0000313" key="3">
    <source>
        <dbReference type="Proteomes" id="UP000562027"/>
    </source>
</evidence>
<dbReference type="RefSeq" id="WP_184295901.1">
    <property type="nucleotide sequence ID" value="NZ_JACHLP010000001.1"/>
</dbReference>
<dbReference type="Pfam" id="PF02634">
    <property type="entry name" value="FdhD-NarQ"/>
    <property type="match status" value="1"/>
</dbReference>
<dbReference type="GO" id="GO:0097163">
    <property type="term" value="F:sulfur carrier activity"/>
    <property type="evidence" value="ECO:0007669"/>
    <property type="project" value="UniProtKB-UniRule"/>
</dbReference>
<dbReference type="InterPro" id="IPR016193">
    <property type="entry name" value="Cytidine_deaminase-like"/>
</dbReference>
<comment type="similarity">
    <text evidence="1">Belongs to the FdhD family.</text>
</comment>
<reference evidence="2 3" key="1">
    <citation type="submission" date="2020-08" db="EMBL/GenBank/DDBJ databases">
        <title>Functional genomics of gut bacteria from endangered species of beetles.</title>
        <authorList>
            <person name="Carlos-Shanley C."/>
        </authorList>
    </citation>
    <scope>NUCLEOTIDE SEQUENCE [LARGE SCALE GENOMIC DNA]</scope>
    <source>
        <strain evidence="2 3">S00239</strain>
    </source>
</reference>
<sequence length="280" mass="30721">MPHPPSKPGLPRLTQAWVDLTREIEVQDELGQRRRLHIPCERPLTVFVDKRELITLMTLGLAPELLVLGWLRNQGLIRAAQEIESITVDWEVGAAAVRSHAGLSQAWAQQSAKRTLTTGCGQGTMFGDMMAGLEELALPPPAQARLSRSALCAQLEQMRAQDSVYKQAGSVHGCALFEGERLLVMVEDVGRHNALDSIAGWLWMTHAGGLHAPVLYTTGRISSEMVLKAAWMGVPIIVSRNGITQMGLDLALQLGLCLIGRARGRHFIVYSGFERFDATL</sequence>
<dbReference type="Gene3D" id="3.40.140.10">
    <property type="entry name" value="Cytidine Deaminase, domain 2"/>
    <property type="match status" value="1"/>
</dbReference>
<protein>
    <recommendedName>
        <fullName evidence="1">Sulfur carrier protein FdhD</fullName>
    </recommendedName>
</protein>
<comment type="caution">
    <text evidence="2">The sequence shown here is derived from an EMBL/GenBank/DDBJ whole genome shotgun (WGS) entry which is preliminary data.</text>
</comment>
<dbReference type="GO" id="GO:0006777">
    <property type="term" value="P:Mo-molybdopterin cofactor biosynthetic process"/>
    <property type="evidence" value="ECO:0007669"/>
    <property type="project" value="UniProtKB-UniRule"/>
</dbReference>
<dbReference type="Gene3D" id="3.10.20.10">
    <property type="match status" value="1"/>
</dbReference>
<keyword evidence="3" id="KW-1185">Reference proteome</keyword>
<proteinExistence type="inferred from homology"/>
<dbReference type="SUPFAM" id="SSF53927">
    <property type="entry name" value="Cytidine deaminase-like"/>
    <property type="match status" value="1"/>
</dbReference>
<dbReference type="PANTHER" id="PTHR30592:SF4">
    <property type="entry name" value="SULFUR CARRIER PROTEIN FDHD"/>
    <property type="match status" value="1"/>
</dbReference>